<keyword evidence="3" id="KW-1185">Reference proteome</keyword>
<feature type="region of interest" description="Disordered" evidence="1">
    <location>
        <begin position="35"/>
        <end position="62"/>
    </location>
</feature>
<accession>A0A163M2L4</accession>
<dbReference type="EMBL" id="JYNV01000021">
    <property type="protein sequence ID" value="KZM28345.1"/>
    <property type="molecule type" value="Genomic_DNA"/>
</dbReference>
<proteinExistence type="predicted"/>
<name>A0A163M2L4_DIDRA</name>
<sequence>MAAVSSTTVIQNDGSRSQRVDPGLLTVLADYDIHQSTPGPNDTEGDILVGGHTLRQRQPDDFDPTLAAHPTVPYAVSNPPWWDNINRRVPPYRPANRELDMEERRQNPVFQLVGRIMITGCMTIASASWAWRNTVGRYTDIGLNKVGGEW</sequence>
<evidence type="ECO:0000313" key="2">
    <source>
        <dbReference type="EMBL" id="KZM28345.1"/>
    </source>
</evidence>
<feature type="region of interest" description="Disordered" evidence="1">
    <location>
        <begin position="1"/>
        <end position="21"/>
    </location>
</feature>
<protein>
    <submittedName>
        <fullName evidence="2">Uncharacterized protein</fullName>
    </submittedName>
</protein>
<evidence type="ECO:0000256" key="1">
    <source>
        <dbReference type="SAM" id="MobiDB-lite"/>
    </source>
</evidence>
<comment type="caution">
    <text evidence="2">The sequence shown here is derived from an EMBL/GenBank/DDBJ whole genome shotgun (WGS) entry which is preliminary data.</text>
</comment>
<reference evidence="2 3" key="1">
    <citation type="journal article" date="2016" name="Sci. Rep.">
        <title>Draft genome sequencing and secretome analysis of fungal phytopathogen Ascochyta rabiei provides insight into the necrotrophic effector repertoire.</title>
        <authorList>
            <person name="Verma S."/>
            <person name="Gazara R.K."/>
            <person name="Nizam S."/>
            <person name="Parween S."/>
            <person name="Chattopadhyay D."/>
            <person name="Verma P.K."/>
        </authorList>
    </citation>
    <scope>NUCLEOTIDE SEQUENCE [LARGE SCALE GENOMIC DNA]</scope>
    <source>
        <strain evidence="2 3">ArDII</strain>
    </source>
</reference>
<dbReference type="AlphaFoldDB" id="A0A163M2L4"/>
<feature type="compositionally biased region" description="Polar residues" evidence="1">
    <location>
        <begin position="1"/>
        <end position="17"/>
    </location>
</feature>
<dbReference type="Proteomes" id="UP000076837">
    <property type="component" value="Unassembled WGS sequence"/>
</dbReference>
<evidence type="ECO:0000313" key="3">
    <source>
        <dbReference type="Proteomes" id="UP000076837"/>
    </source>
</evidence>
<dbReference type="OrthoDB" id="5201563at2759"/>
<organism evidence="2 3">
    <name type="scientific">Didymella rabiei</name>
    <name type="common">Chickpea ascochyta blight fungus</name>
    <name type="synonym">Mycosphaerella rabiei</name>
    <dbReference type="NCBI Taxonomy" id="5454"/>
    <lineage>
        <taxon>Eukaryota</taxon>
        <taxon>Fungi</taxon>
        <taxon>Dikarya</taxon>
        <taxon>Ascomycota</taxon>
        <taxon>Pezizomycotina</taxon>
        <taxon>Dothideomycetes</taxon>
        <taxon>Pleosporomycetidae</taxon>
        <taxon>Pleosporales</taxon>
        <taxon>Pleosporineae</taxon>
        <taxon>Didymellaceae</taxon>
        <taxon>Ascochyta</taxon>
    </lineage>
</organism>
<gene>
    <name evidence="2" type="ORF">ST47_g520</name>
</gene>